<proteinExistence type="predicted"/>
<dbReference type="EMBL" id="OW152819">
    <property type="protein sequence ID" value="CAH2073564.1"/>
    <property type="molecule type" value="Genomic_DNA"/>
</dbReference>
<evidence type="ECO:0000313" key="3">
    <source>
        <dbReference type="Proteomes" id="UP000837857"/>
    </source>
</evidence>
<keyword evidence="3" id="KW-1185">Reference proteome</keyword>
<sequence length="273" mass="29709">MIRNTFLISTIITITIYLQVANEGQLLTQLQTSGVPSKGTELLSCTSVRDNEFFQKQLNPVHGLFVKPSEDGVTGDLYVAATEDDGVHSQWLTDHPVNFLPSAAATQTQAASIPVTYTSSITSSTSPHEETVTTHKRAVITSPSMKYAYALPVSGTADGGPMHPYPYGFYAPNVQNSDESPQCRSESSPASPPGLHTYPYPYYYPHMMTALSAAMHAMKESEEDSSPKVLQPPPFGWPAAYAYPYQYVMVDPSAWAPSSTRTSGKIATEKEAE</sequence>
<accession>A0ABN8J499</accession>
<reference evidence="2" key="1">
    <citation type="submission" date="2022-03" db="EMBL/GenBank/DDBJ databases">
        <authorList>
            <person name="Martin H S."/>
        </authorList>
    </citation>
    <scope>NUCLEOTIDE SEQUENCE</scope>
</reference>
<evidence type="ECO:0000256" key="1">
    <source>
        <dbReference type="SAM" id="SignalP"/>
    </source>
</evidence>
<dbReference type="Proteomes" id="UP000837857">
    <property type="component" value="Chromosome 7"/>
</dbReference>
<protein>
    <submittedName>
        <fullName evidence="2">Uncharacterized protein</fullName>
    </submittedName>
</protein>
<name>A0ABN8J499_9NEOP</name>
<gene>
    <name evidence="2" type="ORF">IPOD504_LOCUS15695</name>
</gene>
<feature type="chain" id="PRO_5046221746" evidence="1">
    <location>
        <begin position="22"/>
        <end position="273"/>
    </location>
</feature>
<feature type="non-terminal residue" evidence="2">
    <location>
        <position position="1"/>
    </location>
</feature>
<feature type="signal peptide" evidence="1">
    <location>
        <begin position="1"/>
        <end position="21"/>
    </location>
</feature>
<organism evidence="2 3">
    <name type="scientific">Iphiclides podalirius</name>
    <name type="common">scarce swallowtail</name>
    <dbReference type="NCBI Taxonomy" id="110791"/>
    <lineage>
        <taxon>Eukaryota</taxon>
        <taxon>Metazoa</taxon>
        <taxon>Ecdysozoa</taxon>
        <taxon>Arthropoda</taxon>
        <taxon>Hexapoda</taxon>
        <taxon>Insecta</taxon>
        <taxon>Pterygota</taxon>
        <taxon>Neoptera</taxon>
        <taxon>Endopterygota</taxon>
        <taxon>Lepidoptera</taxon>
        <taxon>Glossata</taxon>
        <taxon>Ditrysia</taxon>
        <taxon>Papilionoidea</taxon>
        <taxon>Papilionidae</taxon>
        <taxon>Papilioninae</taxon>
        <taxon>Iphiclides</taxon>
    </lineage>
</organism>
<evidence type="ECO:0000313" key="2">
    <source>
        <dbReference type="EMBL" id="CAH2073564.1"/>
    </source>
</evidence>
<keyword evidence="1" id="KW-0732">Signal</keyword>